<dbReference type="PANTHER" id="PTHR11496">
    <property type="entry name" value="ALCOHOL DEHYDROGENASE"/>
    <property type="match status" value="1"/>
</dbReference>
<dbReference type="Pfam" id="PF25137">
    <property type="entry name" value="ADH_Fe_C"/>
    <property type="match status" value="1"/>
</dbReference>
<dbReference type="CDD" id="cd08551">
    <property type="entry name" value="Fe-ADH"/>
    <property type="match status" value="1"/>
</dbReference>
<evidence type="ECO:0000256" key="2">
    <source>
        <dbReference type="ARBA" id="ARBA00023002"/>
    </source>
</evidence>
<sequence>MVFPFRLPEVVYLGKGAVENLSQEVKKCNATRVLLITDPGVQKAGLDKQVIEAIEKGGAQVEVFAEVEAEPSTDTVDRVGQLVRENGYQLLVGLGGGSPMDVTKGASVLATNGGSIKDYVGIELIPQRGIPAILIPTTSGTGSEVTQNAIFAFKEEQVKKGIVSRYLLPKVAIVDPVLTLSCPPHITAATGVDALVHAVESFTALKATPHTDIYALEAIRLISANLRTAVSNGSDLEAREKMAMGSFFAGVSLANAGVGAVHALAYPLGGKFHVSHGVSNALLFAPVIEFNCISNLAKFARVAEAMGEPVAGKSLREAAMLAAKAVRELVADVGIPKSLRDVGVSESDIEFLTLSAEKQTRLLTNNPRLMTRQDIRNIYRKAL</sequence>
<organism evidence="6 7">
    <name type="scientific">Desulfofundulus salinus</name>
    <dbReference type="NCBI Taxonomy" id="2419843"/>
    <lineage>
        <taxon>Bacteria</taxon>
        <taxon>Bacillati</taxon>
        <taxon>Bacillota</taxon>
        <taxon>Clostridia</taxon>
        <taxon>Eubacteriales</taxon>
        <taxon>Peptococcaceae</taxon>
        <taxon>Desulfofundulus</taxon>
    </lineage>
</organism>
<dbReference type="RefSeq" id="WP_121452288.1">
    <property type="nucleotide sequence ID" value="NZ_RBWE01000001.1"/>
</dbReference>
<keyword evidence="3" id="KW-0520">NAD</keyword>
<dbReference type="Gene3D" id="3.40.50.1970">
    <property type="match status" value="1"/>
</dbReference>
<dbReference type="AlphaFoldDB" id="A0A494WWL1"/>
<dbReference type="Proteomes" id="UP000271256">
    <property type="component" value="Unassembled WGS sequence"/>
</dbReference>
<name>A0A494WWL1_9FIRM</name>
<dbReference type="PROSITE" id="PS00913">
    <property type="entry name" value="ADH_IRON_1"/>
    <property type="match status" value="1"/>
</dbReference>
<dbReference type="FunFam" id="3.40.50.1970:FF:000003">
    <property type="entry name" value="Alcohol dehydrogenase, iron-containing"/>
    <property type="match status" value="1"/>
</dbReference>
<evidence type="ECO:0000259" key="5">
    <source>
        <dbReference type="Pfam" id="PF25137"/>
    </source>
</evidence>
<dbReference type="InterPro" id="IPR018211">
    <property type="entry name" value="ADH_Fe_CS"/>
</dbReference>
<protein>
    <submittedName>
        <fullName evidence="6">Iron-containing alcohol dehydrogenase</fullName>
    </submittedName>
</protein>
<dbReference type="EMBL" id="RBWE01000001">
    <property type="protein sequence ID" value="RKO67899.1"/>
    <property type="molecule type" value="Genomic_DNA"/>
</dbReference>
<accession>A0A494WWL1</accession>
<dbReference type="OrthoDB" id="9804734at2"/>
<gene>
    <name evidence="6" type="ORF">D7024_13790</name>
</gene>
<evidence type="ECO:0000259" key="4">
    <source>
        <dbReference type="Pfam" id="PF00465"/>
    </source>
</evidence>
<dbReference type="Gene3D" id="1.20.1090.10">
    <property type="entry name" value="Dehydroquinate synthase-like - alpha domain"/>
    <property type="match status" value="1"/>
</dbReference>
<dbReference type="PANTHER" id="PTHR11496:SF102">
    <property type="entry name" value="ALCOHOL DEHYDROGENASE 4"/>
    <property type="match status" value="1"/>
</dbReference>
<feature type="domain" description="Fe-containing alcohol dehydrogenase-like C-terminal" evidence="5">
    <location>
        <begin position="187"/>
        <end position="383"/>
    </location>
</feature>
<dbReference type="FunFam" id="1.20.1090.10:FF:000001">
    <property type="entry name" value="Aldehyde-alcohol dehydrogenase"/>
    <property type="match status" value="1"/>
</dbReference>
<dbReference type="GO" id="GO:0004022">
    <property type="term" value="F:alcohol dehydrogenase (NAD+) activity"/>
    <property type="evidence" value="ECO:0007669"/>
    <property type="project" value="UniProtKB-ARBA"/>
</dbReference>
<keyword evidence="7" id="KW-1185">Reference proteome</keyword>
<comment type="caution">
    <text evidence="6">The sequence shown here is derived from an EMBL/GenBank/DDBJ whole genome shotgun (WGS) entry which is preliminary data.</text>
</comment>
<dbReference type="Pfam" id="PF00465">
    <property type="entry name" value="Fe-ADH"/>
    <property type="match status" value="1"/>
</dbReference>
<dbReference type="InterPro" id="IPR039697">
    <property type="entry name" value="Alcohol_dehydrogenase_Fe"/>
</dbReference>
<evidence type="ECO:0000313" key="6">
    <source>
        <dbReference type="EMBL" id="RKO67899.1"/>
    </source>
</evidence>
<dbReference type="InterPro" id="IPR056798">
    <property type="entry name" value="ADH_Fe_C"/>
</dbReference>
<feature type="domain" description="Alcohol dehydrogenase iron-type/glycerol dehydrogenase GldA" evidence="4">
    <location>
        <begin position="8"/>
        <end position="176"/>
    </location>
</feature>
<evidence type="ECO:0000256" key="1">
    <source>
        <dbReference type="ARBA" id="ARBA00007358"/>
    </source>
</evidence>
<dbReference type="InterPro" id="IPR001670">
    <property type="entry name" value="ADH_Fe/GldA"/>
</dbReference>
<evidence type="ECO:0000313" key="7">
    <source>
        <dbReference type="Proteomes" id="UP000271256"/>
    </source>
</evidence>
<dbReference type="GO" id="GO:0046872">
    <property type="term" value="F:metal ion binding"/>
    <property type="evidence" value="ECO:0007669"/>
    <property type="project" value="InterPro"/>
</dbReference>
<proteinExistence type="inferred from homology"/>
<keyword evidence="2" id="KW-0560">Oxidoreductase</keyword>
<comment type="similarity">
    <text evidence="1">Belongs to the iron-containing alcohol dehydrogenase family.</text>
</comment>
<evidence type="ECO:0000256" key="3">
    <source>
        <dbReference type="ARBA" id="ARBA00023027"/>
    </source>
</evidence>
<dbReference type="SUPFAM" id="SSF56796">
    <property type="entry name" value="Dehydroquinate synthase-like"/>
    <property type="match status" value="1"/>
</dbReference>
<reference evidence="6 7" key="1">
    <citation type="submission" date="2018-10" db="EMBL/GenBank/DDBJ databases">
        <authorList>
            <person name="Grouzdev D.S."/>
            <person name="Krutkina M.S."/>
            <person name="Tourova T.P."/>
            <person name="Nazina T.N."/>
        </authorList>
    </citation>
    <scope>NUCLEOTIDE SEQUENCE [LARGE SCALE GENOMIC DNA]</scope>
    <source>
        <strain evidence="6 7">435</strain>
    </source>
</reference>